<evidence type="ECO:0000313" key="13">
    <source>
        <dbReference type="Proteomes" id="UP000182569"/>
    </source>
</evidence>
<keyword evidence="13" id="KW-1185">Reference proteome</keyword>
<keyword evidence="6" id="KW-0067">ATP-binding</keyword>
<feature type="transmembrane region" description="Helical" evidence="9">
    <location>
        <begin position="246"/>
        <end position="264"/>
    </location>
</feature>
<dbReference type="EMBL" id="CP015756">
    <property type="protein sequence ID" value="APC38950.1"/>
    <property type="molecule type" value="Genomic_DNA"/>
</dbReference>
<evidence type="ECO:0000256" key="6">
    <source>
        <dbReference type="ARBA" id="ARBA00022840"/>
    </source>
</evidence>
<feature type="transmembrane region" description="Helical" evidence="9">
    <location>
        <begin position="53"/>
        <end position="72"/>
    </location>
</feature>
<dbReference type="SUPFAM" id="SSF90123">
    <property type="entry name" value="ABC transporter transmembrane region"/>
    <property type="match status" value="1"/>
</dbReference>
<evidence type="ECO:0000259" key="11">
    <source>
        <dbReference type="PROSITE" id="PS50929"/>
    </source>
</evidence>
<comment type="subcellular location">
    <subcellularLocation>
        <location evidence="1">Cell membrane</location>
        <topology evidence="1">Multi-pass membrane protein</topology>
    </subcellularLocation>
</comment>
<dbReference type="InterPro" id="IPR036640">
    <property type="entry name" value="ABC1_TM_sf"/>
</dbReference>
<evidence type="ECO:0000256" key="4">
    <source>
        <dbReference type="ARBA" id="ARBA00022692"/>
    </source>
</evidence>
<dbReference type="InterPro" id="IPR011527">
    <property type="entry name" value="ABC1_TM_dom"/>
</dbReference>
<dbReference type="PROSITE" id="PS00211">
    <property type="entry name" value="ABC_TRANSPORTER_1"/>
    <property type="match status" value="1"/>
</dbReference>
<evidence type="ECO:0000313" key="12">
    <source>
        <dbReference type="EMBL" id="APC38950.1"/>
    </source>
</evidence>
<dbReference type="Gene3D" id="1.20.1560.10">
    <property type="entry name" value="ABC transporter type 1, transmembrane domain"/>
    <property type="match status" value="1"/>
</dbReference>
<dbReference type="SMART" id="SM00382">
    <property type="entry name" value="AAA"/>
    <property type="match status" value="1"/>
</dbReference>
<dbReference type="InterPro" id="IPR003593">
    <property type="entry name" value="AAA+_ATPase"/>
</dbReference>
<dbReference type="Pfam" id="PF00005">
    <property type="entry name" value="ABC_tran"/>
    <property type="match status" value="1"/>
</dbReference>
<keyword evidence="5" id="KW-0547">Nucleotide-binding</keyword>
<name>A0A1J0GDH6_9CLOT</name>
<dbReference type="GO" id="GO:0005886">
    <property type="term" value="C:plasma membrane"/>
    <property type="evidence" value="ECO:0007669"/>
    <property type="project" value="UniProtKB-SubCell"/>
</dbReference>
<dbReference type="GO" id="GO:0005524">
    <property type="term" value="F:ATP binding"/>
    <property type="evidence" value="ECO:0007669"/>
    <property type="project" value="UniProtKB-KW"/>
</dbReference>
<dbReference type="OrthoDB" id="9762778at2"/>
<evidence type="ECO:0000256" key="8">
    <source>
        <dbReference type="ARBA" id="ARBA00023136"/>
    </source>
</evidence>
<dbReference type="Gene3D" id="3.40.50.300">
    <property type="entry name" value="P-loop containing nucleotide triphosphate hydrolases"/>
    <property type="match status" value="1"/>
</dbReference>
<dbReference type="RefSeq" id="WP_071611248.1">
    <property type="nucleotide sequence ID" value="NZ_CP015756.1"/>
</dbReference>
<dbReference type="PROSITE" id="PS50893">
    <property type="entry name" value="ABC_TRANSPORTER_2"/>
    <property type="match status" value="1"/>
</dbReference>
<dbReference type="GO" id="GO:0016887">
    <property type="term" value="F:ATP hydrolysis activity"/>
    <property type="evidence" value="ECO:0007669"/>
    <property type="project" value="InterPro"/>
</dbReference>
<evidence type="ECO:0000259" key="10">
    <source>
        <dbReference type="PROSITE" id="PS50893"/>
    </source>
</evidence>
<dbReference type="CDD" id="cd18548">
    <property type="entry name" value="ABC_6TM_Tm287_like"/>
    <property type="match status" value="1"/>
</dbReference>
<dbReference type="InterPro" id="IPR017871">
    <property type="entry name" value="ABC_transporter-like_CS"/>
</dbReference>
<evidence type="ECO:0000256" key="2">
    <source>
        <dbReference type="ARBA" id="ARBA00022448"/>
    </source>
</evidence>
<accession>A0A1J0GDH6</accession>
<evidence type="ECO:0000256" key="9">
    <source>
        <dbReference type="SAM" id="Phobius"/>
    </source>
</evidence>
<feature type="transmembrane region" description="Helical" evidence="9">
    <location>
        <begin position="134"/>
        <end position="150"/>
    </location>
</feature>
<dbReference type="STRING" id="1552.A7L45_02150"/>
<protein>
    <submittedName>
        <fullName evidence="12">ABC transporter</fullName>
    </submittedName>
</protein>
<dbReference type="Proteomes" id="UP000182569">
    <property type="component" value="Chromosome"/>
</dbReference>
<feature type="transmembrane region" description="Helical" evidence="9">
    <location>
        <begin position="156"/>
        <end position="175"/>
    </location>
</feature>
<dbReference type="InterPro" id="IPR003439">
    <property type="entry name" value="ABC_transporter-like_ATP-bd"/>
</dbReference>
<reference evidence="13" key="1">
    <citation type="journal article" date="2016" name="Front. Microbiol.">
        <title>Complete Genome Sequence of Clostridium estertheticum DSM 8809, a Microbe Identified in Spoiled Vacuum Packed Beef.</title>
        <authorList>
            <person name="Yu Z."/>
            <person name="Gunn L."/>
            <person name="Brennan E."/>
            <person name="Reid R."/>
            <person name="Wall P.G."/>
            <person name="Gaora O.P."/>
            <person name="Hurley D."/>
            <person name="Bolton D."/>
            <person name="Fanning S."/>
        </authorList>
    </citation>
    <scope>NUCLEOTIDE SEQUENCE [LARGE SCALE GENOMIC DNA]</scope>
    <source>
        <strain evidence="13">DSM 8809</strain>
    </source>
</reference>
<feature type="domain" description="ABC transmembrane type-1" evidence="11">
    <location>
        <begin position="17"/>
        <end position="298"/>
    </location>
</feature>
<dbReference type="InterPro" id="IPR027417">
    <property type="entry name" value="P-loop_NTPase"/>
</dbReference>
<feature type="transmembrane region" description="Helical" evidence="9">
    <location>
        <begin position="276"/>
        <end position="297"/>
    </location>
</feature>
<organism evidence="12 13">
    <name type="scientific">Clostridium estertheticum subsp. estertheticum</name>
    <dbReference type="NCBI Taxonomy" id="1552"/>
    <lineage>
        <taxon>Bacteria</taxon>
        <taxon>Bacillati</taxon>
        <taxon>Bacillota</taxon>
        <taxon>Clostridia</taxon>
        <taxon>Eubacteriales</taxon>
        <taxon>Clostridiaceae</taxon>
        <taxon>Clostridium</taxon>
    </lineage>
</organism>
<gene>
    <name evidence="12" type="ORF">A7L45_02150</name>
</gene>
<dbReference type="SUPFAM" id="SSF52540">
    <property type="entry name" value="P-loop containing nucleoside triphosphate hydrolases"/>
    <property type="match status" value="1"/>
</dbReference>
<dbReference type="GO" id="GO:0015421">
    <property type="term" value="F:ABC-type oligopeptide transporter activity"/>
    <property type="evidence" value="ECO:0007669"/>
    <property type="project" value="TreeGrafter"/>
</dbReference>
<sequence>MIKRLAKCVGEYKKDTILAPVFVTFEVIMEVIVPFLMAQIIDNGISKGNLGYISKMGIVLVMCTIFSLFFGMQSGRYAAKASAGYAKNVRREMYYNIQSFSFSDIEKFSSASLVTRLTTDVTNVQNSYQMIIRILVRSPLMLIFSLIMAFNLNAKLALVFLVAIPFLGFGLYLIITNAHPIFEKVFRTYDHLNNVVQENISGIRVVKSYVREEHEKSKFGEVSTKIYSDFSKAEKLLAFNSPLMQFTMYTCILLISWFGAKMIVGSTMTIGQLMSLLAYAAQILMSLMMLSMVFVMITISRASAERIVEVLDEKSGLHNPEQPIYEVPNGCVNFENVDFSYTDDKNKLCLKKIDISIKAGETIGIIGGTGSAKTTFVQLIPRLYDVSSGNILVGGVDVRKYDIQALRDEVAMVLQKNVLFSGTIKENLRWGNKDASDDELIRVCKLAQADDFIAKFPHKYDTYIEQGGSNVSGGQKQRICIARALLKKPKILILDDSTSAIDTKTDALIRIAFKEEIPSTTKLIIAQRISSVEDADKIIIMDAGRIDAIGTHDELLKTNKIYQEVYTSQMKGVETNE</sequence>
<evidence type="ECO:0000256" key="1">
    <source>
        <dbReference type="ARBA" id="ARBA00004651"/>
    </source>
</evidence>
<keyword evidence="8 9" id="KW-0472">Membrane</keyword>
<evidence type="ECO:0000256" key="3">
    <source>
        <dbReference type="ARBA" id="ARBA00022475"/>
    </source>
</evidence>
<dbReference type="Pfam" id="PF00664">
    <property type="entry name" value="ABC_membrane"/>
    <property type="match status" value="1"/>
</dbReference>
<keyword evidence="4 9" id="KW-0812">Transmembrane</keyword>
<evidence type="ECO:0000256" key="7">
    <source>
        <dbReference type="ARBA" id="ARBA00022989"/>
    </source>
</evidence>
<dbReference type="InterPro" id="IPR039421">
    <property type="entry name" value="Type_1_exporter"/>
</dbReference>
<dbReference type="AlphaFoldDB" id="A0A1J0GDH6"/>
<dbReference type="FunFam" id="3.40.50.300:FF:000221">
    <property type="entry name" value="Multidrug ABC transporter ATP-binding protein"/>
    <property type="match status" value="1"/>
</dbReference>
<proteinExistence type="predicted"/>
<feature type="transmembrane region" description="Helical" evidence="9">
    <location>
        <begin position="21"/>
        <end position="41"/>
    </location>
</feature>
<evidence type="ECO:0000256" key="5">
    <source>
        <dbReference type="ARBA" id="ARBA00022741"/>
    </source>
</evidence>
<dbReference type="PROSITE" id="PS50929">
    <property type="entry name" value="ABC_TM1F"/>
    <property type="match status" value="1"/>
</dbReference>
<dbReference type="KEGG" id="ceu:A7L45_02150"/>
<keyword evidence="3" id="KW-1003">Cell membrane</keyword>
<dbReference type="PANTHER" id="PTHR43394">
    <property type="entry name" value="ATP-DEPENDENT PERMEASE MDL1, MITOCHONDRIAL"/>
    <property type="match status" value="1"/>
</dbReference>
<dbReference type="PANTHER" id="PTHR43394:SF1">
    <property type="entry name" value="ATP-BINDING CASSETTE SUB-FAMILY B MEMBER 10, MITOCHONDRIAL"/>
    <property type="match status" value="1"/>
</dbReference>
<keyword evidence="7 9" id="KW-1133">Transmembrane helix</keyword>
<keyword evidence="2" id="KW-0813">Transport</keyword>
<feature type="domain" description="ABC transporter" evidence="10">
    <location>
        <begin position="332"/>
        <end position="568"/>
    </location>
</feature>